<gene>
    <name evidence="11" type="ORF">G6034_07725</name>
</gene>
<feature type="transmembrane region" description="Helical" evidence="9">
    <location>
        <begin position="114"/>
        <end position="138"/>
    </location>
</feature>
<dbReference type="InterPro" id="IPR005829">
    <property type="entry name" value="Sugar_transporter_CS"/>
</dbReference>
<evidence type="ECO:0000256" key="3">
    <source>
        <dbReference type="ARBA" id="ARBA00022448"/>
    </source>
</evidence>
<accession>A0A7Y7LZL4</accession>
<evidence type="ECO:0000256" key="6">
    <source>
        <dbReference type="ARBA" id="ARBA00022989"/>
    </source>
</evidence>
<feature type="compositionally biased region" description="Low complexity" evidence="8">
    <location>
        <begin position="215"/>
        <end position="232"/>
    </location>
</feature>
<dbReference type="InterPro" id="IPR020846">
    <property type="entry name" value="MFS_dom"/>
</dbReference>
<dbReference type="Proteomes" id="UP000543556">
    <property type="component" value="Unassembled WGS sequence"/>
</dbReference>
<name>A0A7Y7LZL4_9MICC</name>
<dbReference type="EMBL" id="JAAMFM010000008">
    <property type="protein sequence ID" value="NVM94796.1"/>
    <property type="molecule type" value="Genomic_DNA"/>
</dbReference>
<proteinExistence type="inferred from homology"/>
<dbReference type="PANTHER" id="PTHR23517">
    <property type="entry name" value="RESISTANCE PROTEIN MDTM, PUTATIVE-RELATED-RELATED"/>
    <property type="match status" value="1"/>
</dbReference>
<dbReference type="GO" id="GO:0005886">
    <property type="term" value="C:plasma membrane"/>
    <property type="evidence" value="ECO:0007669"/>
    <property type="project" value="UniProtKB-SubCell"/>
</dbReference>
<keyword evidence="6 9" id="KW-1133">Transmembrane helix</keyword>
<keyword evidence="5 9" id="KW-0812">Transmembrane</keyword>
<feature type="transmembrane region" description="Helical" evidence="9">
    <location>
        <begin position="150"/>
        <end position="172"/>
    </location>
</feature>
<dbReference type="InterPro" id="IPR050171">
    <property type="entry name" value="MFS_Transporters"/>
</dbReference>
<dbReference type="InterPro" id="IPR036259">
    <property type="entry name" value="MFS_trans_sf"/>
</dbReference>
<reference evidence="11 12" key="1">
    <citation type="submission" date="2020-02" db="EMBL/GenBank/DDBJ databases">
        <title>Genome sequence of strain AETb3-4.</title>
        <authorList>
            <person name="Gao J."/>
            <person name="Zhang X."/>
        </authorList>
    </citation>
    <scope>NUCLEOTIDE SEQUENCE [LARGE SCALE GENOMIC DNA]</scope>
    <source>
        <strain evidence="11 12">AETb3-4</strain>
    </source>
</reference>
<dbReference type="Gene3D" id="1.20.1720.10">
    <property type="entry name" value="Multidrug resistance protein D"/>
    <property type="match status" value="1"/>
</dbReference>
<feature type="transmembrane region" description="Helical" evidence="9">
    <location>
        <begin position="89"/>
        <end position="108"/>
    </location>
</feature>
<comment type="subcellular location">
    <subcellularLocation>
        <location evidence="1">Cell membrane</location>
        <topology evidence="1">Multi-pass membrane protein</topology>
    </subcellularLocation>
</comment>
<sequence length="438" mass="44097">MLMSKPSPSPIAATAAAVKLPREIKVLVAAAFLIAIGFGIVAPVLPQFAQSFHVSVGAAAVVVSVFAFTRLVFAPLSGVLVERLGERRTYILGILIVAASSAACAFGQNYWQLLLFRGLGGIGSTMFTVSAMGLLIRLAPAQARGKVSSLYAGSFLLGNITGPAAGGLLAGFGLQLPFLVYAGALVLVALLVATQLPAAVPSLARAAAPAGVQAAAQGPGTDGTTAAATLPAQDGGPSSNLVRQEPLLLRAALAIPAYRAVLVSGFANGWSAFGIRMALVPLFATAALGAGPEVAGISLAVFAIGTGAALAFSGRLADSWGRKPMILLGLLVNGVGMGVLGFTGDVFWFFAVSLVAGLGSGLMGPAQQATVADVIGNERSGGKVLATFQMCSDLGAIIGPIAAGYLVDLFSFGVAFSMATAVALVAVVFWLPAAETQR</sequence>
<feature type="region of interest" description="Disordered" evidence="8">
    <location>
        <begin position="215"/>
        <end position="239"/>
    </location>
</feature>
<evidence type="ECO:0000256" key="8">
    <source>
        <dbReference type="SAM" id="MobiDB-lite"/>
    </source>
</evidence>
<feature type="transmembrane region" description="Helical" evidence="9">
    <location>
        <begin position="279"/>
        <end position="312"/>
    </location>
</feature>
<dbReference type="CDD" id="cd17325">
    <property type="entry name" value="MFS_MdtG_SLC18_like"/>
    <property type="match status" value="1"/>
</dbReference>
<evidence type="ECO:0000259" key="10">
    <source>
        <dbReference type="PROSITE" id="PS50850"/>
    </source>
</evidence>
<dbReference type="Pfam" id="PF07690">
    <property type="entry name" value="MFS_1"/>
    <property type="match status" value="2"/>
</dbReference>
<keyword evidence="12" id="KW-1185">Reference proteome</keyword>
<dbReference type="RefSeq" id="WP_176634527.1">
    <property type="nucleotide sequence ID" value="NZ_JAAMFM010000008.1"/>
</dbReference>
<dbReference type="InterPro" id="IPR011701">
    <property type="entry name" value="MFS"/>
</dbReference>
<keyword evidence="4" id="KW-1003">Cell membrane</keyword>
<organism evidence="11 12">
    <name type="scientific">Arthrobacter wenxiniae</name>
    <dbReference type="NCBI Taxonomy" id="2713570"/>
    <lineage>
        <taxon>Bacteria</taxon>
        <taxon>Bacillati</taxon>
        <taxon>Actinomycetota</taxon>
        <taxon>Actinomycetes</taxon>
        <taxon>Micrococcales</taxon>
        <taxon>Micrococcaceae</taxon>
        <taxon>Arthrobacter</taxon>
    </lineage>
</organism>
<dbReference type="PROSITE" id="PS00216">
    <property type="entry name" value="SUGAR_TRANSPORT_1"/>
    <property type="match status" value="1"/>
</dbReference>
<dbReference type="PRINTS" id="PR01035">
    <property type="entry name" value="TCRTETA"/>
</dbReference>
<dbReference type="PROSITE" id="PS50850">
    <property type="entry name" value="MFS"/>
    <property type="match status" value="1"/>
</dbReference>
<evidence type="ECO:0000256" key="7">
    <source>
        <dbReference type="ARBA" id="ARBA00023136"/>
    </source>
</evidence>
<keyword evidence="3" id="KW-0813">Transport</keyword>
<keyword evidence="7 9" id="KW-0472">Membrane</keyword>
<evidence type="ECO:0000313" key="11">
    <source>
        <dbReference type="EMBL" id="NVM94796.1"/>
    </source>
</evidence>
<feature type="transmembrane region" description="Helical" evidence="9">
    <location>
        <begin position="26"/>
        <end position="46"/>
    </location>
</feature>
<protein>
    <submittedName>
        <fullName evidence="11">MFS transporter</fullName>
    </submittedName>
</protein>
<feature type="transmembrane region" description="Helical" evidence="9">
    <location>
        <begin position="178"/>
        <end position="200"/>
    </location>
</feature>
<dbReference type="GO" id="GO:0022857">
    <property type="term" value="F:transmembrane transporter activity"/>
    <property type="evidence" value="ECO:0007669"/>
    <property type="project" value="InterPro"/>
</dbReference>
<evidence type="ECO:0000256" key="9">
    <source>
        <dbReference type="SAM" id="Phobius"/>
    </source>
</evidence>
<evidence type="ECO:0000256" key="2">
    <source>
        <dbReference type="ARBA" id="ARBA00007520"/>
    </source>
</evidence>
<dbReference type="SUPFAM" id="SSF103473">
    <property type="entry name" value="MFS general substrate transporter"/>
    <property type="match status" value="1"/>
</dbReference>
<comment type="caution">
    <text evidence="11">The sequence shown here is derived from an EMBL/GenBank/DDBJ whole genome shotgun (WGS) entry which is preliminary data.</text>
</comment>
<evidence type="ECO:0000256" key="5">
    <source>
        <dbReference type="ARBA" id="ARBA00022692"/>
    </source>
</evidence>
<dbReference type="Gene3D" id="1.20.1250.20">
    <property type="entry name" value="MFS general substrate transporter like domains"/>
    <property type="match status" value="1"/>
</dbReference>
<evidence type="ECO:0000256" key="4">
    <source>
        <dbReference type="ARBA" id="ARBA00022475"/>
    </source>
</evidence>
<feature type="transmembrane region" description="Helical" evidence="9">
    <location>
        <begin position="409"/>
        <end position="431"/>
    </location>
</feature>
<evidence type="ECO:0000256" key="1">
    <source>
        <dbReference type="ARBA" id="ARBA00004651"/>
    </source>
</evidence>
<feature type="transmembrane region" description="Helical" evidence="9">
    <location>
        <begin position="52"/>
        <end position="77"/>
    </location>
</feature>
<feature type="domain" description="Major facilitator superfamily (MFS) profile" evidence="10">
    <location>
        <begin position="23"/>
        <end position="438"/>
    </location>
</feature>
<evidence type="ECO:0000313" key="12">
    <source>
        <dbReference type="Proteomes" id="UP000543556"/>
    </source>
</evidence>
<comment type="similarity">
    <text evidence="2">Belongs to the major facilitator superfamily. TCR/Tet family.</text>
</comment>
<dbReference type="AlphaFoldDB" id="A0A7Y7LZL4"/>
<dbReference type="InterPro" id="IPR001958">
    <property type="entry name" value="Tet-R_TetA/multi-R_MdtG-like"/>
</dbReference>